<evidence type="ECO:0000256" key="4">
    <source>
        <dbReference type="ARBA" id="ARBA00022927"/>
    </source>
</evidence>
<dbReference type="VEuPathDB" id="ToxoDB:ENH_00027140"/>
<name>U6MRQ6_9EIME</name>
<dbReference type="PANTHER" id="PTHR23137">
    <property type="entry name" value="VESICLE TRANSPORT PROTEIN-RELATED"/>
    <property type="match status" value="1"/>
</dbReference>
<feature type="transmembrane region" description="Helical" evidence="8">
    <location>
        <begin position="79"/>
        <end position="100"/>
    </location>
</feature>
<dbReference type="InterPro" id="IPR011691">
    <property type="entry name" value="Vesicle_transpt_SFT2"/>
</dbReference>
<keyword evidence="6 8" id="KW-0472">Membrane</keyword>
<sequence length="207" mass="23057">MSSLLPLSRHPLPHDRLLKSGSEQLHPPSDAAWEDRRTSARSATSWFTSGPLFADGTDVDDDDEDSWCCCEPLNSTERILGWLTCFLGGLILSAVSMGAFNDMLLGKNNKFAVTYTIGNIIGLAGTSFLVGPIQQFRNMADKSRLVTSCIFVGSLVATLLSSVYLKVGLVIVFFVCIQWLAYMWYSLSYIPYGQRAVLWIFRRLSLR</sequence>
<dbReference type="GO" id="GO:0016020">
    <property type="term" value="C:membrane"/>
    <property type="evidence" value="ECO:0007669"/>
    <property type="project" value="UniProtKB-SubCell"/>
</dbReference>
<organism evidence="10 11">
    <name type="scientific">Eimeria necatrix</name>
    <dbReference type="NCBI Taxonomy" id="51315"/>
    <lineage>
        <taxon>Eukaryota</taxon>
        <taxon>Sar</taxon>
        <taxon>Alveolata</taxon>
        <taxon>Apicomplexa</taxon>
        <taxon>Conoidasida</taxon>
        <taxon>Coccidia</taxon>
        <taxon>Eucoccidiorida</taxon>
        <taxon>Eimeriorina</taxon>
        <taxon>Eimeriidae</taxon>
        <taxon>Eimeria</taxon>
    </lineage>
</organism>
<dbReference type="GO" id="GO:0012505">
    <property type="term" value="C:endomembrane system"/>
    <property type="evidence" value="ECO:0007669"/>
    <property type="project" value="UniProtKB-ARBA"/>
</dbReference>
<comment type="function">
    <text evidence="8">May be involved in fusion of retrograde transport vesicles derived from an endocytic compartment with the Golgi complex.</text>
</comment>
<dbReference type="InterPro" id="IPR007305">
    <property type="entry name" value="Vesicle_transpt_Got1/SFT2"/>
</dbReference>
<keyword evidence="4 8" id="KW-0653">Protein transport</keyword>
<dbReference type="Proteomes" id="UP000030754">
    <property type="component" value="Unassembled WGS sequence"/>
</dbReference>
<dbReference type="GO" id="GO:0005737">
    <property type="term" value="C:cytoplasm"/>
    <property type="evidence" value="ECO:0007669"/>
    <property type="project" value="UniProtKB-ARBA"/>
</dbReference>
<proteinExistence type="inferred from homology"/>
<evidence type="ECO:0000313" key="10">
    <source>
        <dbReference type="EMBL" id="CDJ66902.1"/>
    </source>
</evidence>
<comment type="subcellular location">
    <subcellularLocation>
        <location evidence="1 8">Membrane</location>
        <topology evidence="1 8">Multi-pass membrane protein</topology>
    </subcellularLocation>
</comment>
<evidence type="ECO:0000256" key="7">
    <source>
        <dbReference type="ARBA" id="ARBA00025800"/>
    </source>
</evidence>
<accession>U6MRQ6</accession>
<dbReference type="GeneID" id="25472882"/>
<dbReference type="AlphaFoldDB" id="U6MRQ6"/>
<keyword evidence="11" id="KW-1185">Reference proteome</keyword>
<evidence type="ECO:0000256" key="1">
    <source>
        <dbReference type="ARBA" id="ARBA00004141"/>
    </source>
</evidence>
<reference evidence="10" key="1">
    <citation type="submission" date="2013-10" db="EMBL/GenBank/DDBJ databases">
        <title>Genomic analysis of the causative agents of coccidiosis in chickens.</title>
        <authorList>
            <person name="Reid A.J."/>
            <person name="Blake D."/>
            <person name="Billington K."/>
            <person name="Browne H."/>
            <person name="Dunn M."/>
            <person name="Hung S."/>
            <person name="Kawahara F."/>
            <person name="Miranda-Saavedra D."/>
            <person name="Mourier T."/>
            <person name="Nagra H."/>
            <person name="Otto T.D."/>
            <person name="Rawlings N."/>
            <person name="Sanchez A."/>
            <person name="Sanders M."/>
            <person name="Subramaniam C."/>
            <person name="Tay Y."/>
            <person name="Dear P."/>
            <person name="Doerig C."/>
            <person name="Gruber A."/>
            <person name="Parkinson J."/>
            <person name="Shirley M."/>
            <person name="Wan K.L."/>
            <person name="Berriman M."/>
            <person name="Tomley F."/>
            <person name="Pain A."/>
        </authorList>
    </citation>
    <scope>NUCLEOTIDE SEQUENCE [LARGE SCALE GENOMIC DNA]</scope>
    <source>
        <strain evidence="10">Houghton</strain>
    </source>
</reference>
<feature type="region of interest" description="Disordered" evidence="9">
    <location>
        <begin position="14"/>
        <end position="34"/>
    </location>
</feature>
<evidence type="ECO:0000256" key="6">
    <source>
        <dbReference type="ARBA" id="ARBA00023136"/>
    </source>
</evidence>
<feature type="transmembrane region" description="Helical" evidence="8">
    <location>
        <begin position="171"/>
        <end position="192"/>
    </location>
</feature>
<gene>
    <name evidence="10" type="ORF">ENH_00027140</name>
</gene>
<keyword evidence="5 8" id="KW-1133">Transmembrane helix</keyword>
<dbReference type="PANTHER" id="PTHR23137:SF6">
    <property type="entry name" value="VESICLE TRANSPORT PROTEIN"/>
    <property type="match status" value="1"/>
</dbReference>
<evidence type="ECO:0000256" key="3">
    <source>
        <dbReference type="ARBA" id="ARBA00022692"/>
    </source>
</evidence>
<evidence type="ECO:0000256" key="2">
    <source>
        <dbReference type="ARBA" id="ARBA00022448"/>
    </source>
</evidence>
<keyword evidence="2 8" id="KW-0813">Transport</keyword>
<evidence type="ECO:0000256" key="8">
    <source>
        <dbReference type="RuleBase" id="RU363111"/>
    </source>
</evidence>
<comment type="similarity">
    <text evidence="7 8">Belongs to the SFT2 family.</text>
</comment>
<dbReference type="EMBL" id="HG723869">
    <property type="protein sequence ID" value="CDJ66902.1"/>
    <property type="molecule type" value="Genomic_DNA"/>
</dbReference>
<dbReference type="OrthoDB" id="73614at2759"/>
<dbReference type="RefSeq" id="XP_013435369.1">
    <property type="nucleotide sequence ID" value="XM_013579915.1"/>
</dbReference>
<dbReference type="Pfam" id="PF04178">
    <property type="entry name" value="Got1"/>
    <property type="match status" value="1"/>
</dbReference>
<keyword evidence="3 8" id="KW-0812">Transmembrane</keyword>
<feature type="transmembrane region" description="Helical" evidence="8">
    <location>
        <begin position="112"/>
        <end position="133"/>
    </location>
</feature>
<evidence type="ECO:0000313" key="11">
    <source>
        <dbReference type="Proteomes" id="UP000030754"/>
    </source>
</evidence>
<reference evidence="10" key="2">
    <citation type="submission" date="2013-10" db="EMBL/GenBank/DDBJ databases">
        <authorList>
            <person name="Aslett M."/>
        </authorList>
    </citation>
    <scope>NUCLEOTIDE SEQUENCE [LARGE SCALE GENOMIC DNA]</scope>
    <source>
        <strain evidence="10">Houghton</strain>
    </source>
</reference>
<evidence type="ECO:0000256" key="9">
    <source>
        <dbReference type="SAM" id="MobiDB-lite"/>
    </source>
</evidence>
<protein>
    <recommendedName>
        <fullName evidence="8">Vesicle transport protein</fullName>
    </recommendedName>
</protein>
<dbReference type="GO" id="GO:0016192">
    <property type="term" value="P:vesicle-mediated transport"/>
    <property type="evidence" value="ECO:0007669"/>
    <property type="project" value="InterPro"/>
</dbReference>
<evidence type="ECO:0000256" key="5">
    <source>
        <dbReference type="ARBA" id="ARBA00022989"/>
    </source>
</evidence>
<dbReference type="GO" id="GO:0015031">
    <property type="term" value="P:protein transport"/>
    <property type="evidence" value="ECO:0007669"/>
    <property type="project" value="UniProtKB-KW"/>
</dbReference>
<feature type="transmembrane region" description="Helical" evidence="8">
    <location>
        <begin position="145"/>
        <end position="165"/>
    </location>
</feature>